<feature type="region of interest" description="Disordered" evidence="1">
    <location>
        <begin position="1"/>
        <end position="21"/>
    </location>
</feature>
<evidence type="ECO:0008006" key="4">
    <source>
        <dbReference type="Google" id="ProtNLM"/>
    </source>
</evidence>
<keyword evidence="3" id="KW-1185">Reference proteome</keyword>
<feature type="region of interest" description="Disordered" evidence="1">
    <location>
        <begin position="54"/>
        <end position="78"/>
    </location>
</feature>
<evidence type="ECO:0000313" key="3">
    <source>
        <dbReference type="Proteomes" id="UP000061010"/>
    </source>
</evidence>
<dbReference type="Pfam" id="PF09954">
    <property type="entry name" value="DUF2188"/>
    <property type="match status" value="1"/>
</dbReference>
<dbReference type="Proteomes" id="UP000061010">
    <property type="component" value="Chromosome"/>
</dbReference>
<reference evidence="2 3" key="1">
    <citation type="journal article" date="2015" name="Genome Announc.">
        <title>Complete Genome Sequencing of Stenotrophomonas acidaminiphila ZAC14D2_NAIMI4_2, a Multidrug-Resistant Strain Isolated from Sediments of a Polluted River in Mexico, Uncovers New Antibiotic Resistance Genes and a Novel Class-II Lasso Peptide Biosynthesis Gene Cluster.</title>
        <authorList>
            <person name="Vinuesa P."/>
            <person name="Ochoa-Sanchez L.E."/>
        </authorList>
    </citation>
    <scope>NUCLEOTIDE SEQUENCE [LARGE SCALE GENOMIC DNA]</scope>
    <source>
        <strain evidence="2 3">ZAC14D2_NAIMI4_2</strain>
    </source>
</reference>
<dbReference type="OrthoDB" id="8858565at2"/>
<evidence type="ECO:0000256" key="1">
    <source>
        <dbReference type="SAM" id="MobiDB-lite"/>
    </source>
</evidence>
<dbReference type="AlphaFoldDB" id="A0A0S1AW34"/>
<organism evidence="2 3">
    <name type="scientific">Stenotrophomonas acidaminiphila</name>
    <dbReference type="NCBI Taxonomy" id="128780"/>
    <lineage>
        <taxon>Bacteria</taxon>
        <taxon>Pseudomonadati</taxon>
        <taxon>Pseudomonadota</taxon>
        <taxon>Gammaproteobacteria</taxon>
        <taxon>Lysobacterales</taxon>
        <taxon>Lysobacteraceae</taxon>
        <taxon>Stenotrophomonas</taxon>
    </lineage>
</organism>
<sequence>MSKKKDIHVVPHDNGWATKREGASRAGVVVDTQREAIERAKGQAQRERVEVVIHRPDGRIRDSDSYGRDPHPPKDEKH</sequence>
<name>A0A0S1AW34_9GAMM</name>
<dbReference type="PATRIC" id="fig|128780.6.peg.543"/>
<dbReference type="KEGG" id="sacz:AOT14_05330"/>
<accession>A0A0S1AW34</accession>
<dbReference type="InterPro" id="IPR018691">
    <property type="entry name" value="DUF2188"/>
</dbReference>
<gene>
    <name evidence="2" type="ORF">AOT14_05330</name>
</gene>
<protein>
    <recommendedName>
        <fullName evidence="4">DUF2188 domain-containing protein</fullName>
    </recommendedName>
</protein>
<proteinExistence type="predicted"/>
<dbReference type="EMBL" id="CP012900">
    <property type="protein sequence ID" value="ALJ26978.1"/>
    <property type="molecule type" value="Genomic_DNA"/>
</dbReference>
<evidence type="ECO:0000313" key="2">
    <source>
        <dbReference type="EMBL" id="ALJ26978.1"/>
    </source>
</evidence>